<name>A0A418QQS8_9BACT</name>
<dbReference type="Pfam" id="PF05168">
    <property type="entry name" value="HEPN"/>
    <property type="match status" value="1"/>
</dbReference>
<evidence type="ECO:0000259" key="1">
    <source>
        <dbReference type="Pfam" id="PF05168"/>
    </source>
</evidence>
<comment type="caution">
    <text evidence="2">The sequence shown here is derived from an EMBL/GenBank/DDBJ whole genome shotgun (WGS) entry which is preliminary data.</text>
</comment>
<proteinExistence type="predicted"/>
<evidence type="ECO:0000313" key="3">
    <source>
        <dbReference type="Proteomes" id="UP000284250"/>
    </source>
</evidence>
<evidence type="ECO:0000313" key="2">
    <source>
        <dbReference type="EMBL" id="RIY07609.1"/>
    </source>
</evidence>
<dbReference type="RefSeq" id="WP_119656839.1">
    <property type="nucleotide sequence ID" value="NZ_JBHUOI010000038.1"/>
</dbReference>
<dbReference type="InterPro" id="IPR007842">
    <property type="entry name" value="HEPN_dom"/>
</dbReference>
<dbReference type="AlphaFoldDB" id="A0A418QQS8"/>
<sequence>MTKSDHVLHWKETAEDDWLASQDLFQTKRYLQCLFLAHLTIEKLCKAHWVKDNVDDHPPRIHNLARLLAATAVVLTPVQEVLIVELNGFQMAGRYPDYQRSVYNIATEAYTRQLLHDTELFRQCLLSTLP</sequence>
<gene>
    <name evidence="2" type="ORF">D0T11_16140</name>
</gene>
<dbReference type="Gene3D" id="1.20.120.330">
    <property type="entry name" value="Nucleotidyltransferases domain 2"/>
    <property type="match status" value="1"/>
</dbReference>
<dbReference type="EMBL" id="QYCN01000028">
    <property type="protein sequence ID" value="RIY07609.1"/>
    <property type="molecule type" value="Genomic_DNA"/>
</dbReference>
<protein>
    <submittedName>
        <fullName evidence="2">HEPN domain-containing protein</fullName>
    </submittedName>
</protein>
<dbReference type="SUPFAM" id="SSF81593">
    <property type="entry name" value="Nucleotidyltransferase substrate binding subunit/domain"/>
    <property type="match status" value="1"/>
</dbReference>
<reference evidence="2 3" key="1">
    <citation type="submission" date="2019-01" db="EMBL/GenBank/DDBJ databases">
        <title>Hymenobacter humicola sp. nov., isolated from soils in Antarctica.</title>
        <authorList>
            <person name="Sedlacek I."/>
            <person name="Holochova P."/>
            <person name="Kralova S."/>
            <person name="Pantucek R."/>
            <person name="Stankova E."/>
            <person name="Vrbovska V."/>
            <person name="Kristofova L."/>
            <person name="Svec P."/>
            <person name="Busse H.-J."/>
        </authorList>
    </citation>
    <scope>NUCLEOTIDE SEQUENCE [LARGE SCALE GENOMIC DNA]</scope>
    <source>
        <strain evidence="2 3">CCM 8852</strain>
    </source>
</reference>
<feature type="domain" description="HEPN" evidence="1">
    <location>
        <begin position="9"/>
        <end position="124"/>
    </location>
</feature>
<dbReference type="Proteomes" id="UP000284250">
    <property type="component" value="Unassembled WGS sequence"/>
</dbReference>
<organism evidence="2 3">
    <name type="scientific">Hymenobacter rubripertinctus</name>
    <dbReference type="NCBI Taxonomy" id="2029981"/>
    <lineage>
        <taxon>Bacteria</taxon>
        <taxon>Pseudomonadati</taxon>
        <taxon>Bacteroidota</taxon>
        <taxon>Cytophagia</taxon>
        <taxon>Cytophagales</taxon>
        <taxon>Hymenobacteraceae</taxon>
        <taxon>Hymenobacter</taxon>
    </lineage>
</organism>
<dbReference type="OrthoDB" id="9808176at2"/>
<keyword evidence="3" id="KW-1185">Reference proteome</keyword>
<accession>A0A418QQS8</accession>